<accession>A0A0A9Y3H4</accession>
<protein>
    <submittedName>
        <fullName evidence="2">Elongator complex protein 3</fullName>
    </submittedName>
</protein>
<sequence>MEQPTGGRCPGTKDSISGVHTTNKHRQHSGCQSSGGSATHVHELHTHGTTTTSHGGRTGDAMHPQTYNIRAEKLGKTVENAVSEGGTASGAHISALHPVAGTPVR</sequence>
<reference evidence="2" key="1">
    <citation type="journal article" date="2014" name="PLoS ONE">
        <title>Transcriptome-Based Identification of ABC Transporters in the Western Tarnished Plant Bug Lygus hesperus.</title>
        <authorList>
            <person name="Hull J.J."/>
            <person name="Chaney K."/>
            <person name="Geib S.M."/>
            <person name="Fabrick J.A."/>
            <person name="Brent C.S."/>
            <person name="Walsh D."/>
            <person name="Lavine L.C."/>
        </authorList>
    </citation>
    <scope>NUCLEOTIDE SEQUENCE</scope>
</reference>
<reference evidence="3" key="3">
    <citation type="journal article" date="2016" name="Gigascience">
        <title>De novo construction of an expanded transcriptome assembly for the western tarnished plant bug, Lygus hesperus.</title>
        <authorList>
            <person name="Tassone E.E."/>
            <person name="Geib S.M."/>
            <person name="Hall B."/>
            <person name="Fabrick J.A."/>
            <person name="Brent C.S."/>
            <person name="Hull J.J."/>
        </authorList>
    </citation>
    <scope>NUCLEOTIDE SEQUENCE</scope>
</reference>
<feature type="region of interest" description="Disordered" evidence="1">
    <location>
        <begin position="85"/>
        <end position="105"/>
    </location>
</feature>
<feature type="region of interest" description="Disordered" evidence="1">
    <location>
        <begin position="1"/>
        <end position="73"/>
    </location>
</feature>
<gene>
    <name evidence="2" type="primary">HAG3</name>
    <name evidence="2" type="ORF">CM83_102770</name>
    <name evidence="3" type="ORF">g.18036</name>
</gene>
<organism evidence="2">
    <name type="scientific">Lygus hesperus</name>
    <name type="common">Western plant bug</name>
    <dbReference type="NCBI Taxonomy" id="30085"/>
    <lineage>
        <taxon>Eukaryota</taxon>
        <taxon>Metazoa</taxon>
        <taxon>Ecdysozoa</taxon>
        <taxon>Arthropoda</taxon>
        <taxon>Hexapoda</taxon>
        <taxon>Insecta</taxon>
        <taxon>Pterygota</taxon>
        <taxon>Neoptera</taxon>
        <taxon>Paraneoptera</taxon>
        <taxon>Hemiptera</taxon>
        <taxon>Heteroptera</taxon>
        <taxon>Panheteroptera</taxon>
        <taxon>Cimicomorpha</taxon>
        <taxon>Miridae</taxon>
        <taxon>Mirini</taxon>
        <taxon>Lygus</taxon>
    </lineage>
</organism>
<dbReference type="EMBL" id="GBHO01016870">
    <property type="protein sequence ID" value="JAG26734.1"/>
    <property type="molecule type" value="Transcribed_RNA"/>
</dbReference>
<name>A0A0A9Y3H4_LYGHE</name>
<proteinExistence type="predicted"/>
<reference evidence="2" key="2">
    <citation type="submission" date="2014-07" db="EMBL/GenBank/DDBJ databases">
        <authorList>
            <person name="Hull J."/>
        </authorList>
    </citation>
    <scope>NUCLEOTIDE SEQUENCE</scope>
</reference>
<dbReference type="EMBL" id="GDHC01013118">
    <property type="protein sequence ID" value="JAQ05511.1"/>
    <property type="molecule type" value="Transcribed_RNA"/>
</dbReference>
<evidence type="ECO:0000256" key="1">
    <source>
        <dbReference type="SAM" id="MobiDB-lite"/>
    </source>
</evidence>
<dbReference type="AlphaFoldDB" id="A0A0A9Y3H4"/>
<evidence type="ECO:0000313" key="3">
    <source>
        <dbReference type="EMBL" id="JAQ05511.1"/>
    </source>
</evidence>
<evidence type="ECO:0000313" key="2">
    <source>
        <dbReference type="EMBL" id="JAG26734.1"/>
    </source>
</evidence>